<dbReference type="Pfam" id="PF01966">
    <property type="entry name" value="HD"/>
    <property type="match status" value="1"/>
</dbReference>
<feature type="domain" description="HD" evidence="1">
    <location>
        <begin position="51"/>
        <end position="184"/>
    </location>
</feature>
<dbReference type="SUPFAM" id="SSF109604">
    <property type="entry name" value="HD-domain/PDEase-like"/>
    <property type="match status" value="1"/>
</dbReference>
<evidence type="ECO:0000313" key="2">
    <source>
        <dbReference type="EMBL" id="QDY52262.1"/>
    </source>
</evidence>
<reference evidence="2" key="1">
    <citation type="submission" date="2018-11" db="EMBL/GenBank/DDBJ databases">
        <title>A distinct lineage of giant viruses engineers rhodopsin photosystems in predatory marine eukaryotes.</title>
        <authorList>
            <person name="Needham D.M."/>
            <person name="Yoshizawa S."/>
            <person name="Hosaka T."/>
            <person name="Poirier C."/>
            <person name="Choi C.-J."/>
            <person name="Hehenberger E."/>
            <person name="Irwin N.A.T."/>
            <person name="Wilken S."/>
            <person name="Yung C.-M."/>
            <person name="Bachy C."/>
            <person name="Kurihara R."/>
            <person name="Nakajima Y."/>
            <person name="Kojima K."/>
            <person name="Kimura-Someya T."/>
            <person name="Leonard G."/>
            <person name="Malmstrom R.R."/>
            <person name="Mende D."/>
            <person name="Olson D.K."/>
            <person name="Sudo Y."/>
            <person name="Sudek S."/>
            <person name="Richards T.A."/>
            <person name="DeLong E.F."/>
            <person name="Keeling P.J."/>
            <person name="Santoro A.E."/>
            <person name="Shirouzu M."/>
            <person name="Iwasaki W."/>
            <person name="Worden A.Z."/>
        </authorList>
    </citation>
    <scope>NUCLEOTIDE SEQUENCE</scope>
</reference>
<dbReference type="CDD" id="cd00077">
    <property type="entry name" value="HDc"/>
    <property type="match status" value="1"/>
</dbReference>
<evidence type="ECO:0000259" key="1">
    <source>
        <dbReference type="PROSITE" id="PS51831"/>
    </source>
</evidence>
<dbReference type="PANTHER" id="PTHR11373">
    <property type="entry name" value="DEOXYNUCLEOSIDE TRIPHOSPHATE TRIPHOSPHOHYDROLASE"/>
    <property type="match status" value="1"/>
</dbReference>
<dbReference type="GO" id="GO:0008832">
    <property type="term" value="F:dGTPase activity"/>
    <property type="evidence" value="ECO:0007669"/>
    <property type="project" value="TreeGrafter"/>
</dbReference>
<dbReference type="EMBL" id="MK250089">
    <property type="protein sequence ID" value="QDY52262.1"/>
    <property type="molecule type" value="Genomic_DNA"/>
</dbReference>
<name>A0A5B8IIX2_9VIRU</name>
<protein>
    <submittedName>
        <fullName evidence="2">HD domain protein</fullName>
    </submittedName>
</protein>
<accession>A0A5B8IIX2</accession>
<dbReference type="PROSITE" id="PS51831">
    <property type="entry name" value="HD"/>
    <property type="match status" value="1"/>
</dbReference>
<dbReference type="GO" id="GO:0006203">
    <property type="term" value="P:dGTP catabolic process"/>
    <property type="evidence" value="ECO:0007669"/>
    <property type="project" value="TreeGrafter"/>
</dbReference>
<gene>
    <name evidence="2" type="ORF">5_59</name>
</gene>
<sequence>MNKVIFDIIHGFIEVDKITLSIIDTPEFQRLRNIKQLGAVHYVFPSANHTRFEHSLGVYYLAGELINNLKKNQPELKITDKEILLVKIAGLCHDLGHGPFSHLLDEILEEKNVENNKLIQHEFRSIEILKYLVKKYNIALTKQDITLISNLIYPNNIEITKRHFLYEIVSNKRNGIDVDKFDYLKRDTFYLGMSFSLDCSRILKYARVIDDRICYLDKSYYHILEMFEIRNKLHKQVYKHKTVLGIEFNLLNLINENEILNSNDFLIPKNFCKYNDYNLINLGLYEGINKREIYKSSFELENENSIIINNDFYKKKKLKFGFRESPFNNIYFYNSNNLNNYFQINKDSLGNSQEIVFRFYNMN</sequence>
<proteinExistence type="predicted"/>
<dbReference type="Gene3D" id="1.10.3210.10">
    <property type="entry name" value="Hypothetical protein af1432"/>
    <property type="match status" value="1"/>
</dbReference>
<dbReference type="PANTHER" id="PTHR11373:SF4">
    <property type="entry name" value="DEOXYNUCLEOSIDE TRIPHOSPHATE TRIPHOSPHOHYDROLASE SAMHD1"/>
    <property type="match status" value="1"/>
</dbReference>
<dbReference type="SMART" id="SM00471">
    <property type="entry name" value="HDc"/>
    <property type="match status" value="1"/>
</dbReference>
<organism evidence="2">
    <name type="scientific">Mimiviridae sp. ChoanoV1</name>
    <dbReference type="NCBI Taxonomy" id="2596887"/>
    <lineage>
        <taxon>Viruses</taxon>
        <taxon>Varidnaviria</taxon>
        <taxon>Bamfordvirae</taxon>
        <taxon>Nucleocytoviricota</taxon>
        <taxon>Megaviricetes</taxon>
        <taxon>Imitervirales</taxon>
        <taxon>Schizomimiviridae</taxon>
    </lineage>
</organism>
<dbReference type="InterPro" id="IPR050135">
    <property type="entry name" value="dGTPase-like"/>
</dbReference>
<dbReference type="InterPro" id="IPR006674">
    <property type="entry name" value="HD_domain"/>
</dbReference>
<dbReference type="InterPro" id="IPR003607">
    <property type="entry name" value="HD/PDEase_dom"/>
</dbReference>